<dbReference type="Proteomes" id="UP000249886">
    <property type="component" value="Unassembled WGS sequence"/>
</dbReference>
<evidence type="ECO:0000313" key="5">
    <source>
        <dbReference type="Proteomes" id="UP000249886"/>
    </source>
</evidence>
<feature type="chain" id="PRO_5039016560" description="Secreted protein" evidence="3">
    <location>
        <begin position="22"/>
        <end position="142"/>
    </location>
</feature>
<keyword evidence="2" id="KW-0472">Membrane</keyword>
<feature type="compositionally biased region" description="Polar residues" evidence="1">
    <location>
        <begin position="33"/>
        <end position="49"/>
    </location>
</feature>
<gene>
    <name evidence="4" type="ORF">NCTC10254_02490</name>
</gene>
<dbReference type="GeneID" id="84574466"/>
<evidence type="ECO:0008006" key="6">
    <source>
        <dbReference type="Google" id="ProtNLM"/>
    </source>
</evidence>
<sequence length="142" mass="14303">MSRKIATALCAAVAVVAPVVATPMITPAVAAESKNSSNPVNELKNSADTNVGKLKNSADSNKGSAKDGSSGSLDSLTDGSDKGMSSKGENKASGLVNDLSSDLGRPGMKIRAVAVTIAVVLGMLTFMGMFTSQILGALGIKF</sequence>
<evidence type="ECO:0000256" key="1">
    <source>
        <dbReference type="SAM" id="MobiDB-lite"/>
    </source>
</evidence>
<name>A0A8B4HAE4_9CORY</name>
<evidence type="ECO:0000256" key="2">
    <source>
        <dbReference type="SAM" id="Phobius"/>
    </source>
</evidence>
<proteinExistence type="predicted"/>
<protein>
    <recommendedName>
        <fullName evidence="6">Secreted protein</fullName>
    </recommendedName>
</protein>
<feature type="region of interest" description="Disordered" evidence="1">
    <location>
        <begin position="31"/>
        <end position="98"/>
    </location>
</feature>
<dbReference type="AlphaFoldDB" id="A0A8B4HAE4"/>
<comment type="caution">
    <text evidence="4">The sequence shown here is derived from an EMBL/GenBank/DDBJ whole genome shotgun (WGS) entry which is preliminary data.</text>
</comment>
<feature type="signal peptide" evidence="3">
    <location>
        <begin position="1"/>
        <end position="21"/>
    </location>
</feature>
<dbReference type="RefSeq" id="WP_225866034.1">
    <property type="nucleotide sequence ID" value="NZ_CAJPQJ010000005.1"/>
</dbReference>
<organism evidence="4 5">
    <name type="scientific">Corynebacterium matruchotii</name>
    <dbReference type="NCBI Taxonomy" id="43768"/>
    <lineage>
        <taxon>Bacteria</taxon>
        <taxon>Bacillati</taxon>
        <taxon>Actinomycetota</taxon>
        <taxon>Actinomycetes</taxon>
        <taxon>Mycobacteriales</taxon>
        <taxon>Corynebacteriaceae</taxon>
        <taxon>Corynebacterium</taxon>
    </lineage>
</organism>
<evidence type="ECO:0000256" key="3">
    <source>
        <dbReference type="SAM" id="SignalP"/>
    </source>
</evidence>
<keyword evidence="2" id="KW-0812">Transmembrane</keyword>
<feature type="compositionally biased region" description="Low complexity" evidence="1">
    <location>
        <begin position="59"/>
        <end position="78"/>
    </location>
</feature>
<keyword evidence="3" id="KW-0732">Signal</keyword>
<keyword evidence="2" id="KW-1133">Transmembrane helix</keyword>
<reference evidence="4 5" key="1">
    <citation type="submission" date="2018-06" db="EMBL/GenBank/DDBJ databases">
        <authorList>
            <consortium name="Pathogen Informatics"/>
            <person name="Doyle S."/>
        </authorList>
    </citation>
    <scope>NUCLEOTIDE SEQUENCE [LARGE SCALE GENOMIC DNA]</scope>
    <source>
        <strain evidence="4 5">NCTC10254</strain>
    </source>
</reference>
<dbReference type="EMBL" id="UARK01000035">
    <property type="protein sequence ID" value="SPW33952.1"/>
    <property type="molecule type" value="Genomic_DNA"/>
</dbReference>
<evidence type="ECO:0000313" key="4">
    <source>
        <dbReference type="EMBL" id="SPW33952.1"/>
    </source>
</evidence>
<feature type="transmembrane region" description="Helical" evidence="2">
    <location>
        <begin position="112"/>
        <end position="140"/>
    </location>
</feature>
<accession>A0A8B4HAE4</accession>